<sequence length="134" mass="14383">MAADMASSPVVQVVRPPLFNPPHLGHFPAYPPQVVTYPPTSYASPPPNQVVLVPVNNAMNPLALCQQKGHEPMTNYGTLGVFFCRLLAPEVAAYFSFAGIISAIFCFPVGIICCLLDQRTMCRRCGAVLSAGCD</sequence>
<keyword evidence="1" id="KW-1133">Transmembrane helix</keyword>
<dbReference type="InterPro" id="IPR019317">
    <property type="entry name" value="BRI3"/>
</dbReference>
<accession>A0A0C2SSN2</accession>
<dbReference type="InParanoid" id="A0A0C2SSN2"/>
<protein>
    <submittedName>
        <fullName evidence="2">Uncharacterized protein</fullName>
    </submittedName>
</protein>
<keyword evidence="1" id="KW-0472">Membrane</keyword>
<dbReference type="EMBL" id="KN818236">
    <property type="protein sequence ID" value="KIL66355.1"/>
    <property type="molecule type" value="Genomic_DNA"/>
</dbReference>
<organism evidence="2 3">
    <name type="scientific">Amanita muscaria (strain Koide BX008)</name>
    <dbReference type="NCBI Taxonomy" id="946122"/>
    <lineage>
        <taxon>Eukaryota</taxon>
        <taxon>Fungi</taxon>
        <taxon>Dikarya</taxon>
        <taxon>Basidiomycota</taxon>
        <taxon>Agaricomycotina</taxon>
        <taxon>Agaricomycetes</taxon>
        <taxon>Agaricomycetidae</taxon>
        <taxon>Agaricales</taxon>
        <taxon>Pluteineae</taxon>
        <taxon>Amanitaceae</taxon>
        <taxon>Amanita</taxon>
    </lineage>
</organism>
<dbReference type="AlphaFoldDB" id="A0A0C2SSN2"/>
<dbReference type="HOGENOM" id="CLU_150172_0_0_1"/>
<dbReference type="OrthoDB" id="2564984at2759"/>
<name>A0A0C2SSN2_AMAMK</name>
<reference evidence="2 3" key="1">
    <citation type="submission" date="2014-04" db="EMBL/GenBank/DDBJ databases">
        <title>Evolutionary Origins and Diversification of the Mycorrhizal Mutualists.</title>
        <authorList>
            <consortium name="DOE Joint Genome Institute"/>
            <consortium name="Mycorrhizal Genomics Consortium"/>
            <person name="Kohler A."/>
            <person name="Kuo A."/>
            <person name="Nagy L.G."/>
            <person name="Floudas D."/>
            <person name="Copeland A."/>
            <person name="Barry K.W."/>
            <person name="Cichocki N."/>
            <person name="Veneault-Fourrey C."/>
            <person name="LaButti K."/>
            <person name="Lindquist E.A."/>
            <person name="Lipzen A."/>
            <person name="Lundell T."/>
            <person name="Morin E."/>
            <person name="Murat C."/>
            <person name="Riley R."/>
            <person name="Ohm R."/>
            <person name="Sun H."/>
            <person name="Tunlid A."/>
            <person name="Henrissat B."/>
            <person name="Grigoriev I.V."/>
            <person name="Hibbett D.S."/>
            <person name="Martin F."/>
        </authorList>
    </citation>
    <scope>NUCLEOTIDE SEQUENCE [LARGE SCALE GENOMIC DNA]</scope>
    <source>
        <strain evidence="2 3">Koide BX008</strain>
    </source>
</reference>
<evidence type="ECO:0000256" key="1">
    <source>
        <dbReference type="SAM" id="Phobius"/>
    </source>
</evidence>
<keyword evidence="1" id="KW-0812">Transmembrane</keyword>
<dbReference type="Pfam" id="PF10164">
    <property type="entry name" value="BRI3"/>
    <property type="match status" value="1"/>
</dbReference>
<evidence type="ECO:0000313" key="3">
    <source>
        <dbReference type="Proteomes" id="UP000054549"/>
    </source>
</evidence>
<gene>
    <name evidence="2" type="ORF">M378DRAFT_385114</name>
</gene>
<dbReference type="Proteomes" id="UP000054549">
    <property type="component" value="Unassembled WGS sequence"/>
</dbReference>
<proteinExistence type="predicted"/>
<feature type="transmembrane region" description="Helical" evidence="1">
    <location>
        <begin position="91"/>
        <end position="116"/>
    </location>
</feature>
<evidence type="ECO:0000313" key="2">
    <source>
        <dbReference type="EMBL" id="KIL66355.1"/>
    </source>
</evidence>
<keyword evidence="3" id="KW-1185">Reference proteome</keyword>